<dbReference type="AlphaFoldDB" id="A0A9W8RK84"/>
<evidence type="ECO:0000313" key="3">
    <source>
        <dbReference type="EMBL" id="KAJ4244408.1"/>
    </source>
</evidence>
<organism evidence="3 4">
    <name type="scientific">Fusarium torreyae</name>
    <dbReference type="NCBI Taxonomy" id="1237075"/>
    <lineage>
        <taxon>Eukaryota</taxon>
        <taxon>Fungi</taxon>
        <taxon>Dikarya</taxon>
        <taxon>Ascomycota</taxon>
        <taxon>Pezizomycotina</taxon>
        <taxon>Sordariomycetes</taxon>
        <taxon>Hypocreomycetidae</taxon>
        <taxon>Hypocreales</taxon>
        <taxon>Nectriaceae</taxon>
        <taxon>Fusarium</taxon>
    </lineage>
</organism>
<feature type="domain" description="NADP-dependent oxidoreductase" evidence="2">
    <location>
        <begin position="5"/>
        <end position="163"/>
    </location>
</feature>
<dbReference type="InterPro" id="IPR050523">
    <property type="entry name" value="AKR_Detox_Biosynth"/>
</dbReference>
<sequence length="169" mass="19304">MSEIINRNGWKKINVYQGVYNALLRIVEPDLFPCLDHYGISFYQYNPLAGGFLTDRYQRDSSSHEEGSRFDPNIQQGAMYRARYWNNAYFDALDDVRPLAKTLDLTIAEAALRWSNFYSQLKAERGDAIMVSASSAKQLGQNLAASEKSTLPEELVQAFDKAWHLQVII</sequence>
<evidence type="ECO:0000256" key="1">
    <source>
        <dbReference type="ARBA" id="ARBA00023002"/>
    </source>
</evidence>
<protein>
    <recommendedName>
        <fullName evidence="2">NADP-dependent oxidoreductase domain-containing protein</fullName>
    </recommendedName>
</protein>
<reference evidence="3" key="1">
    <citation type="submission" date="2022-09" db="EMBL/GenBank/DDBJ databases">
        <title>Fusarium specimens isolated from Avocado Roots.</title>
        <authorList>
            <person name="Stajich J."/>
            <person name="Roper C."/>
            <person name="Heimlech-Rivalta G."/>
        </authorList>
    </citation>
    <scope>NUCLEOTIDE SEQUENCE</scope>
    <source>
        <strain evidence="3">CF00136</strain>
    </source>
</reference>
<evidence type="ECO:0000313" key="4">
    <source>
        <dbReference type="Proteomes" id="UP001152049"/>
    </source>
</evidence>
<name>A0A9W8RK84_9HYPO</name>
<dbReference type="Proteomes" id="UP001152049">
    <property type="component" value="Unassembled WGS sequence"/>
</dbReference>
<gene>
    <name evidence="3" type="ORF">NW762_014536</name>
</gene>
<dbReference type="InterPro" id="IPR036812">
    <property type="entry name" value="NAD(P)_OxRdtase_dom_sf"/>
</dbReference>
<dbReference type="PANTHER" id="PTHR43364:SF4">
    <property type="entry name" value="NAD(P)-LINKED OXIDOREDUCTASE SUPERFAMILY PROTEIN"/>
    <property type="match status" value="1"/>
</dbReference>
<evidence type="ECO:0000259" key="2">
    <source>
        <dbReference type="Pfam" id="PF00248"/>
    </source>
</evidence>
<dbReference type="EMBL" id="JAOQAZ010000051">
    <property type="protein sequence ID" value="KAJ4244408.1"/>
    <property type="molecule type" value="Genomic_DNA"/>
</dbReference>
<dbReference type="Pfam" id="PF00248">
    <property type="entry name" value="Aldo_ket_red"/>
    <property type="match status" value="1"/>
</dbReference>
<dbReference type="InterPro" id="IPR023210">
    <property type="entry name" value="NADP_OxRdtase_dom"/>
</dbReference>
<keyword evidence="1" id="KW-0560">Oxidoreductase</keyword>
<keyword evidence="4" id="KW-1185">Reference proteome</keyword>
<dbReference type="PANTHER" id="PTHR43364">
    <property type="entry name" value="NADH-SPECIFIC METHYLGLYOXAL REDUCTASE-RELATED"/>
    <property type="match status" value="1"/>
</dbReference>
<dbReference type="GO" id="GO:0016491">
    <property type="term" value="F:oxidoreductase activity"/>
    <property type="evidence" value="ECO:0007669"/>
    <property type="project" value="UniProtKB-KW"/>
</dbReference>
<accession>A0A9W8RK84</accession>
<dbReference type="SUPFAM" id="SSF51430">
    <property type="entry name" value="NAD(P)-linked oxidoreductase"/>
    <property type="match status" value="1"/>
</dbReference>
<proteinExistence type="predicted"/>
<comment type="caution">
    <text evidence="3">The sequence shown here is derived from an EMBL/GenBank/DDBJ whole genome shotgun (WGS) entry which is preliminary data.</text>
</comment>
<dbReference type="Gene3D" id="3.20.20.100">
    <property type="entry name" value="NADP-dependent oxidoreductase domain"/>
    <property type="match status" value="1"/>
</dbReference>
<dbReference type="OrthoDB" id="2310150at2759"/>